<dbReference type="GeneID" id="10328490"/>
<proteinExistence type="predicted"/>
<reference evidence="1 2" key="1">
    <citation type="journal article" date="2010" name="Environ. Microbiol.">
        <title>Genomic analysis of oceanic cyanobacterial myoviruses compared with T4-like myoviruses from diverse hosts and environments.</title>
        <authorList>
            <person name="Sullivan M.B."/>
            <person name="Huang K.H."/>
            <person name="Ignacio-Espinoza J.C."/>
            <person name="Berlin A.M."/>
            <person name="Kelly L."/>
            <person name="Weigele P.R."/>
            <person name="DeFrancesco A.S."/>
            <person name="Kern S.E."/>
            <person name="Thompson L.R."/>
            <person name="Young S."/>
            <person name="Yandava C."/>
            <person name="Fu R."/>
            <person name="Krastins B."/>
            <person name="Chase M."/>
            <person name="Sarracino D."/>
            <person name="Osburne M.S."/>
            <person name="Henn M.R."/>
            <person name="Chisholm S.W."/>
        </authorList>
    </citation>
    <scope>NUCLEOTIDE SEQUENCE [LARGE SCALE GENOMIC DNA]</scope>
    <source>
        <strain evidence="1">Syn19</strain>
    </source>
</reference>
<protein>
    <submittedName>
        <fullName evidence="1">Uncharacterized protein</fullName>
    </submittedName>
</protein>
<dbReference type="KEGG" id="vg:10328490"/>
<dbReference type="EMBL" id="GU071106">
    <property type="protein sequence ID" value="ADO99478.1"/>
    <property type="molecule type" value="Genomic_DNA"/>
</dbReference>
<dbReference type="RefSeq" id="YP_004323912.1">
    <property type="nucleotide sequence ID" value="NC_015286.1"/>
</dbReference>
<evidence type="ECO:0000313" key="2">
    <source>
        <dbReference type="Proteomes" id="UP000006535"/>
    </source>
</evidence>
<sequence>MCSAIVVLARFLTDVNQPQITSESVTMDPLTKYQKHDTITL</sequence>
<keyword evidence="2" id="KW-1185">Reference proteome</keyword>
<name>E3SQ44_9CAUD</name>
<organism evidence="1 2">
    <name type="scientific">Synechococcus phage Syn19</name>
    <dbReference type="NCBI Taxonomy" id="445684"/>
    <lineage>
        <taxon>Viruses</taxon>
        <taxon>Duplodnaviria</taxon>
        <taxon>Heunggongvirae</taxon>
        <taxon>Uroviricota</taxon>
        <taxon>Caudoviricetes</taxon>
        <taxon>Pantevenvirales</taxon>
        <taxon>Kyanoviridae</taxon>
        <taxon>Pontusvirus</taxon>
        <taxon>Pontusvirus syn19</taxon>
    </lineage>
</organism>
<gene>
    <name evidence="1" type="ORF">Syn19_079</name>
</gene>
<dbReference type="Proteomes" id="UP000006535">
    <property type="component" value="Segment"/>
</dbReference>
<evidence type="ECO:0000313" key="1">
    <source>
        <dbReference type="EMBL" id="ADO99478.1"/>
    </source>
</evidence>
<accession>E3SQ44</accession>